<dbReference type="AlphaFoldDB" id="A0AAD3S7U1"/>
<reference evidence="1" key="1">
    <citation type="submission" date="2023-05" db="EMBL/GenBank/DDBJ databases">
        <title>Nepenthes gracilis genome sequencing.</title>
        <authorList>
            <person name="Fukushima K."/>
        </authorList>
    </citation>
    <scope>NUCLEOTIDE SEQUENCE</scope>
    <source>
        <strain evidence="1">SING2019-196</strain>
    </source>
</reference>
<dbReference type="EMBL" id="BSYO01000006">
    <property type="protein sequence ID" value="GMH06050.1"/>
    <property type="molecule type" value="Genomic_DNA"/>
</dbReference>
<dbReference type="Proteomes" id="UP001279734">
    <property type="component" value="Unassembled WGS sequence"/>
</dbReference>
<organism evidence="1 2">
    <name type="scientific">Nepenthes gracilis</name>
    <name type="common">Slender pitcher plant</name>
    <dbReference type="NCBI Taxonomy" id="150966"/>
    <lineage>
        <taxon>Eukaryota</taxon>
        <taxon>Viridiplantae</taxon>
        <taxon>Streptophyta</taxon>
        <taxon>Embryophyta</taxon>
        <taxon>Tracheophyta</taxon>
        <taxon>Spermatophyta</taxon>
        <taxon>Magnoliopsida</taxon>
        <taxon>eudicotyledons</taxon>
        <taxon>Gunneridae</taxon>
        <taxon>Pentapetalae</taxon>
        <taxon>Caryophyllales</taxon>
        <taxon>Nepenthaceae</taxon>
        <taxon>Nepenthes</taxon>
    </lineage>
</organism>
<gene>
    <name evidence="1" type="ORF">Nepgr_007890</name>
</gene>
<evidence type="ECO:0000313" key="1">
    <source>
        <dbReference type="EMBL" id="GMH06050.1"/>
    </source>
</evidence>
<comment type="caution">
    <text evidence="1">The sequence shown here is derived from an EMBL/GenBank/DDBJ whole genome shotgun (WGS) entry which is preliminary data.</text>
</comment>
<proteinExistence type="predicted"/>
<sequence length="87" mass="9633">MSHDVCDFALRCSLPPVIAVVAYEIEWGDLSSLPEIVRVLPLLWWSLAYIAVGWNGFPLAETIIGAELGLVFGQLLKYFVLSVEPVD</sequence>
<keyword evidence="2" id="KW-1185">Reference proteome</keyword>
<accession>A0AAD3S7U1</accession>
<name>A0AAD3S7U1_NEPGR</name>
<evidence type="ECO:0000313" key="2">
    <source>
        <dbReference type="Proteomes" id="UP001279734"/>
    </source>
</evidence>
<protein>
    <submittedName>
        <fullName evidence="1">Uncharacterized protein</fullName>
    </submittedName>
</protein>